<comment type="caution">
    <text evidence="1">The sequence shown here is derived from an EMBL/GenBank/DDBJ whole genome shotgun (WGS) entry which is preliminary data.</text>
</comment>
<dbReference type="EMBL" id="PVNG01000036">
    <property type="protein sequence ID" value="PRX50844.1"/>
    <property type="molecule type" value="Genomic_DNA"/>
</dbReference>
<organism evidence="1 2">
    <name type="scientific">Nonomuraea fuscirosea</name>
    <dbReference type="NCBI Taxonomy" id="1291556"/>
    <lineage>
        <taxon>Bacteria</taxon>
        <taxon>Bacillati</taxon>
        <taxon>Actinomycetota</taxon>
        <taxon>Actinomycetes</taxon>
        <taxon>Streptosporangiales</taxon>
        <taxon>Streptosporangiaceae</taxon>
        <taxon>Nonomuraea</taxon>
    </lineage>
</organism>
<name>A0A2T0M279_9ACTN</name>
<evidence type="ECO:0008006" key="3">
    <source>
        <dbReference type="Google" id="ProtNLM"/>
    </source>
</evidence>
<dbReference type="Gene3D" id="3.40.50.1000">
    <property type="entry name" value="HAD superfamily/HAD-like"/>
    <property type="match status" value="1"/>
</dbReference>
<evidence type="ECO:0000313" key="2">
    <source>
        <dbReference type="Proteomes" id="UP000238312"/>
    </source>
</evidence>
<proteinExistence type="predicted"/>
<dbReference type="InterPro" id="IPR023214">
    <property type="entry name" value="HAD_sf"/>
</dbReference>
<dbReference type="SUPFAM" id="SSF56784">
    <property type="entry name" value="HAD-like"/>
    <property type="match status" value="1"/>
</dbReference>
<sequence>MKQATRPGRVVFVDWHGVLSCDPFWASIRDNARHPLHAQLVASLAPIFTGDGAHAWMKGRLSAAQVIAGMGIRLDRRFRGDFLQRRLLDDCARMKVNVPLLQMLREVRPDASIVVSTDNMDCFADTFRRVREVRRPAGPRRATFAEWAFVCDDLICSSDVAALKSEGIVRFFGPWLRRHGLTFQDALLIDDTADNCVAFREQGGTALCWRMNADDIATAAVALSRWHGALAEAELLLAAARSEDGEAPAR</sequence>
<accession>A0A2T0M279</accession>
<protein>
    <recommendedName>
        <fullName evidence="3">Hydrolase of the HAD superfamily</fullName>
    </recommendedName>
</protein>
<reference evidence="1 2" key="1">
    <citation type="submission" date="2018-03" db="EMBL/GenBank/DDBJ databases">
        <title>Genomic Encyclopedia of Type Strains, Phase III (KMG-III): the genomes of soil and plant-associated and newly described type strains.</title>
        <authorList>
            <person name="Whitman W."/>
        </authorList>
    </citation>
    <scope>NUCLEOTIDE SEQUENCE [LARGE SCALE GENOMIC DNA]</scope>
    <source>
        <strain evidence="1 2">CGMCC 4.7104</strain>
    </source>
</reference>
<gene>
    <name evidence="1" type="ORF">B0I32_13674</name>
</gene>
<keyword evidence="2" id="KW-1185">Reference proteome</keyword>
<dbReference type="AlphaFoldDB" id="A0A2T0M279"/>
<dbReference type="InterPro" id="IPR036412">
    <property type="entry name" value="HAD-like_sf"/>
</dbReference>
<dbReference type="Proteomes" id="UP000238312">
    <property type="component" value="Unassembled WGS sequence"/>
</dbReference>
<evidence type="ECO:0000313" key="1">
    <source>
        <dbReference type="EMBL" id="PRX50844.1"/>
    </source>
</evidence>